<evidence type="ECO:0000313" key="2">
    <source>
        <dbReference type="Proteomes" id="UP001620645"/>
    </source>
</evidence>
<comment type="caution">
    <text evidence="1">The sequence shown here is derived from an EMBL/GenBank/DDBJ whole genome shotgun (WGS) entry which is preliminary data.</text>
</comment>
<keyword evidence="2" id="KW-1185">Reference proteome</keyword>
<reference evidence="1 2" key="1">
    <citation type="submission" date="2024-10" db="EMBL/GenBank/DDBJ databases">
        <authorList>
            <person name="Kim D."/>
        </authorList>
    </citation>
    <scope>NUCLEOTIDE SEQUENCE [LARGE SCALE GENOMIC DNA]</scope>
    <source>
        <strain evidence="1">Taebaek</strain>
    </source>
</reference>
<sequence>MSDDHTQEEEMPKQKKRCFLCNDVLFNVFTLVSNKVILGTRLALVNGQFDMIVDKLLLRKSREWSLGILELRCAEQQQGEGKVPQIYKEFVWNLMNHMPPCREYAQILKEVPIATVPVHQSVTGFQGLTIRYLDKTLVKFIENFSPFFKNSKILLFMQILSDQAECWQIVAKRIWPLLMNNIDRIICLSKDAFVGLRKFVSPTVLRDCANLHCITSTEFFPKMLPDDRFGSSPAQALSAWLHAPPSSDGRPKVFCYARSIGSKKVTKHIEAIKELFYVATTPATYIIGLLYNSYNGDTFMVDNKRTNERLTLRHYMSEGWCVLTRGPLDWEEKQWAPWEFASVDLCSVSSSYVKIRLSDYNASGLSAEEDHEN</sequence>
<dbReference type="AlphaFoldDB" id="A0ABD2J7M1"/>
<gene>
    <name evidence="1" type="ORF">niasHS_008077</name>
</gene>
<evidence type="ECO:0000313" key="1">
    <source>
        <dbReference type="EMBL" id="KAL3086557.1"/>
    </source>
</evidence>
<protein>
    <submittedName>
        <fullName evidence="1">Uncharacterized protein</fullName>
    </submittedName>
</protein>
<name>A0ABD2J7M1_HETSC</name>
<organism evidence="1 2">
    <name type="scientific">Heterodera schachtii</name>
    <name type="common">Sugarbeet cyst nematode worm</name>
    <name type="synonym">Tylenchus schachtii</name>
    <dbReference type="NCBI Taxonomy" id="97005"/>
    <lineage>
        <taxon>Eukaryota</taxon>
        <taxon>Metazoa</taxon>
        <taxon>Ecdysozoa</taxon>
        <taxon>Nematoda</taxon>
        <taxon>Chromadorea</taxon>
        <taxon>Rhabditida</taxon>
        <taxon>Tylenchina</taxon>
        <taxon>Tylenchomorpha</taxon>
        <taxon>Tylenchoidea</taxon>
        <taxon>Heteroderidae</taxon>
        <taxon>Heteroderinae</taxon>
        <taxon>Heterodera</taxon>
    </lineage>
</organism>
<dbReference type="EMBL" id="JBICCN010000196">
    <property type="protein sequence ID" value="KAL3086557.1"/>
    <property type="molecule type" value="Genomic_DNA"/>
</dbReference>
<accession>A0ABD2J7M1</accession>
<proteinExistence type="predicted"/>
<dbReference type="Proteomes" id="UP001620645">
    <property type="component" value="Unassembled WGS sequence"/>
</dbReference>